<name>A0A0N1F8X8_9HYPH</name>
<dbReference type="EMBL" id="LGSZ01000003">
    <property type="protein sequence ID" value="KPH83215.1"/>
    <property type="molecule type" value="Genomic_DNA"/>
</dbReference>
<dbReference type="GO" id="GO:0071949">
    <property type="term" value="F:FAD binding"/>
    <property type="evidence" value="ECO:0007669"/>
    <property type="project" value="InterPro"/>
</dbReference>
<dbReference type="PROSITE" id="PS50925">
    <property type="entry name" value="BLUF"/>
    <property type="match status" value="1"/>
</dbReference>
<dbReference type="InterPro" id="IPR036046">
    <property type="entry name" value="Acylphosphatase-like_dom_sf"/>
</dbReference>
<evidence type="ECO:0000313" key="3">
    <source>
        <dbReference type="Proteomes" id="UP000037822"/>
    </source>
</evidence>
<comment type="caution">
    <text evidence="2">The sequence shown here is derived from an EMBL/GenBank/DDBJ whole genome shotgun (WGS) entry which is preliminary data.</text>
</comment>
<dbReference type="AlphaFoldDB" id="A0A0N1F8X8"/>
<accession>A0A0N1F8X8</accession>
<proteinExistence type="predicted"/>
<keyword evidence="3" id="KW-1185">Reference proteome</keyword>
<feature type="domain" description="BLUF" evidence="1">
    <location>
        <begin position="6"/>
        <end position="100"/>
    </location>
</feature>
<dbReference type="InterPro" id="IPR007024">
    <property type="entry name" value="BLUF_domain"/>
</dbReference>
<organism evidence="2 3">
    <name type="scientific">Bosea vaviloviae</name>
    <dbReference type="NCBI Taxonomy" id="1526658"/>
    <lineage>
        <taxon>Bacteria</taxon>
        <taxon>Pseudomonadati</taxon>
        <taxon>Pseudomonadota</taxon>
        <taxon>Alphaproteobacteria</taxon>
        <taxon>Hyphomicrobiales</taxon>
        <taxon>Boseaceae</taxon>
        <taxon>Bosea</taxon>
    </lineage>
</organism>
<dbReference type="Proteomes" id="UP000037822">
    <property type="component" value="Unassembled WGS sequence"/>
</dbReference>
<dbReference type="Pfam" id="PF04940">
    <property type="entry name" value="BLUF"/>
    <property type="match status" value="1"/>
</dbReference>
<dbReference type="Gene3D" id="3.30.70.100">
    <property type="match status" value="1"/>
</dbReference>
<protein>
    <recommendedName>
        <fullName evidence="1">BLUF domain-containing protein</fullName>
    </recommendedName>
</protein>
<sequence length="153" mass="17075">MPATPLHRLVYSSTYRTGRIDNELLALRDILSQSRKNNQKSEITGYLMFDGESFVQVLEGPRESVEATMARIAQDERHRDVTIIAIKPTESRAFHNWTMGGYRRSAEQDPIFRAHGIPGQIDRAQLSFDTVVSLAIALGADQAKRASSSSNTP</sequence>
<dbReference type="SUPFAM" id="SSF54975">
    <property type="entry name" value="Acylphosphatase/BLUF domain-like"/>
    <property type="match status" value="1"/>
</dbReference>
<reference evidence="2 3" key="1">
    <citation type="submission" date="2015-07" db="EMBL/GenBank/DDBJ databases">
        <title>Whole genome sequencing of Bosea vaviloviae isolated from cave pool.</title>
        <authorList>
            <person name="Tan N.E.H."/>
            <person name="Lee Y.P."/>
            <person name="Gan H.M."/>
            <person name="Barton H."/>
            <person name="Savka M.A."/>
        </authorList>
    </citation>
    <scope>NUCLEOTIDE SEQUENCE [LARGE SCALE GENOMIC DNA]</scope>
    <source>
        <strain evidence="2 3">SD260</strain>
    </source>
</reference>
<dbReference type="SMART" id="SM01034">
    <property type="entry name" value="BLUF"/>
    <property type="match status" value="1"/>
</dbReference>
<gene>
    <name evidence="2" type="ORF">AE618_00045</name>
</gene>
<dbReference type="GO" id="GO:0009882">
    <property type="term" value="F:blue light photoreceptor activity"/>
    <property type="evidence" value="ECO:0007669"/>
    <property type="project" value="InterPro"/>
</dbReference>
<dbReference type="PATRIC" id="fig|1526658.3.peg.4671"/>
<evidence type="ECO:0000259" key="1">
    <source>
        <dbReference type="PROSITE" id="PS50925"/>
    </source>
</evidence>
<evidence type="ECO:0000313" key="2">
    <source>
        <dbReference type="EMBL" id="KPH83215.1"/>
    </source>
</evidence>